<organism evidence="1">
    <name type="scientific">Tanacetum cinerariifolium</name>
    <name type="common">Dalmatian daisy</name>
    <name type="synonym">Chrysanthemum cinerariifolium</name>
    <dbReference type="NCBI Taxonomy" id="118510"/>
    <lineage>
        <taxon>Eukaryota</taxon>
        <taxon>Viridiplantae</taxon>
        <taxon>Streptophyta</taxon>
        <taxon>Embryophyta</taxon>
        <taxon>Tracheophyta</taxon>
        <taxon>Spermatophyta</taxon>
        <taxon>Magnoliopsida</taxon>
        <taxon>eudicotyledons</taxon>
        <taxon>Gunneridae</taxon>
        <taxon>Pentapetalae</taxon>
        <taxon>asterids</taxon>
        <taxon>campanulids</taxon>
        <taxon>Asterales</taxon>
        <taxon>Asteraceae</taxon>
        <taxon>Asteroideae</taxon>
        <taxon>Anthemideae</taxon>
        <taxon>Anthemidinae</taxon>
        <taxon>Tanacetum</taxon>
    </lineage>
</organism>
<reference evidence="1" key="1">
    <citation type="journal article" date="2019" name="Sci. Rep.">
        <title>Draft genome of Tanacetum cinerariifolium, the natural source of mosquito coil.</title>
        <authorList>
            <person name="Yamashiro T."/>
            <person name="Shiraishi A."/>
            <person name="Satake H."/>
            <person name="Nakayama K."/>
        </authorList>
    </citation>
    <scope>NUCLEOTIDE SEQUENCE</scope>
</reference>
<proteinExistence type="predicted"/>
<sequence>LIGRRDAHAPPAEDIQYAISIALPFFPPRLL</sequence>
<name>A0A699XLL2_TANCI</name>
<comment type="caution">
    <text evidence="1">The sequence shown here is derived from an EMBL/GenBank/DDBJ whole genome shotgun (WGS) entry which is preliminary data.</text>
</comment>
<dbReference type="EMBL" id="BKCJ011856368">
    <property type="protein sequence ID" value="GFD58706.1"/>
    <property type="molecule type" value="Genomic_DNA"/>
</dbReference>
<protein>
    <submittedName>
        <fullName evidence="1">Uncharacterized protein</fullName>
    </submittedName>
</protein>
<gene>
    <name evidence="1" type="ORF">Tci_930675</name>
</gene>
<dbReference type="AlphaFoldDB" id="A0A699XLL2"/>
<feature type="non-terminal residue" evidence="1">
    <location>
        <position position="1"/>
    </location>
</feature>
<accession>A0A699XLL2</accession>
<evidence type="ECO:0000313" key="1">
    <source>
        <dbReference type="EMBL" id="GFD58706.1"/>
    </source>
</evidence>